<dbReference type="InterPro" id="IPR049492">
    <property type="entry name" value="BD-FAE-like_dom"/>
</dbReference>
<evidence type="ECO:0000313" key="4">
    <source>
        <dbReference type="Proteomes" id="UP001589858"/>
    </source>
</evidence>
<evidence type="ECO:0000256" key="1">
    <source>
        <dbReference type="ARBA" id="ARBA00022801"/>
    </source>
</evidence>
<accession>A0ABV6SDU1</accession>
<name>A0ABV6SDU1_9SPHN</name>
<organism evidence="3 4">
    <name type="scientific">Novosphingobium clariflavum</name>
    <dbReference type="NCBI Taxonomy" id="2029884"/>
    <lineage>
        <taxon>Bacteria</taxon>
        <taxon>Pseudomonadati</taxon>
        <taxon>Pseudomonadota</taxon>
        <taxon>Alphaproteobacteria</taxon>
        <taxon>Sphingomonadales</taxon>
        <taxon>Sphingomonadaceae</taxon>
        <taxon>Novosphingobium</taxon>
    </lineage>
</organism>
<dbReference type="Proteomes" id="UP001589858">
    <property type="component" value="Unassembled WGS sequence"/>
</dbReference>
<sequence>MSAIIRDIGTRLGPDVVAAMRDLYEAEQAPLAAALPPVALDCAYGPDARNRLDLYRQGEAGERRPVVLFVHGGGFLVGDKGGPDTWANAHVGRWAAANGMLGAVMNYRLAPQHMWPSGAEDVGLAVDWLRGHAAGHGGDPERIFLLGTSAGAVHVSAFLKARADHEGLVRGAALLSGLYGVTPLDERDMRYYGPQDCYALRMPLSAVMETRLPLLLACAEFDPPRFQAEWASMMQGRLGRHGRLPRAHYASGHNHYSMAMHLGTADRRLSDELLAFFADHD</sequence>
<gene>
    <name evidence="3" type="ORF">ACFFF8_22630</name>
</gene>
<dbReference type="InterPro" id="IPR050300">
    <property type="entry name" value="GDXG_lipolytic_enzyme"/>
</dbReference>
<dbReference type="InterPro" id="IPR029058">
    <property type="entry name" value="AB_hydrolase_fold"/>
</dbReference>
<evidence type="ECO:0000313" key="3">
    <source>
        <dbReference type="EMBL" id="MFC0687389.1"/>
    </source>
</evidence>
<proteinExistence type="predicted"/>
<keyword evidence="1 3" id="KW-0378">Hydrolase</keyword>
<dbReference type="PANTHER" id="PTHR48081:SF33">
    <property type="entry name" value="KYNURENINE FORMAMIDASE"/>
    <property type="match status" value="1"/>
</dbReference>
<comment type="caution">
    <text evidence="3">The sequence shown here is derived from an EMBL/GenBank/DDBJ whole genome shotgun (WGS) entry which is preliminary data.</text>
</comment>
<dbReference type="GO" id="GO:0016787">
    <property type="term" value="F:hydrolase activity"/>
    <property type="evidence" value="ECO:0007669"/>
    <property type="project" value="UniProtKB-KW"/>
</dbReference>
<dbReference type="SUPFAM" id="SSF53474">
    <property type="entry name" value="alpha/beta-Hydrolases"/>
    <property type="match status" value="1"/>
</dbReference>
<reference evidence="3 4" key="1">
    <citation type="submission" date="2024-09" db="EMBL/GenBank/DDBJ databases">
        <authorList>
            <person name="Sun Q."/>
            <person name="Mori K."/>
        </authorList>
    </citation>
    <scope>NUCLEOTIDE SEQUENCE [LARGE SCALE GENOMIC DNA]</scope>
    <source>
        <strain evidence="3 4">CICC 11035S</strain>
    </source>
</reference>
<dbReference type="PANTHER" id="PTHR48081">
    <property type="entry name" value="AB HYDROLASE SUPERFAMILY PROTEIN C4A8.06C"/>
    <property type="match status" value="1"/>
</dbReference>
<evidence type="ECO:0000259" key="2">
    <source>
        <dbReference type="Pfam" id="PF20434"/>
    </source>
</evidence>
<dbReference type="RefSeq" id="WP_267219910.1">
    <property type="nucleotide sequence ID" value="NZ_JAPCWC010000005.1"/>
</dbReference>
<dbReference type="Pfam" id="PF20434">
    <property type="entry name" value="BD-FAE"/>
    <property type="match status" value="1"/>
</dbReference>
<protein>
    <submittedName>
        <fullName evidence="3">Alpha/beta hydrolase</fullName>
    </submittedName>
</protein>
<dbReference type="EMBL" id="JBHLTM010000085">
    <property type="protein sequence ID" value="MFC0687389.1"/>
    <property type="molecule type" value="Genomic_DNA"/>
</dbReference>
<keyword evidence="4" id="KW-1185">Reference proteome</keyword>
<dbReference type="Gene3D" id="3.40.50.1820">
    <property type="entry name" value="alpha/beta hydrolase"/>
    <property type="match status" value="1"/>
</dbReference>
<feature type="domain" description="BD-FAE-like" evidence="2">
    <location>
        <begin position="52"/>
        <end position="159"/>
    </location>
</feature>